<keyword evidence="6" id="KW-0067">ATP-binding</keyword>
<dbReference type="GO" id="GO:0000160">
    <property type="term" value="P:phosphorelay signal transduction system"/>
    <property type="evidence" value="ECO:0007669"/>
    <property type="project" value="UniProtKB-KW"/>
</dbReference>
<gene>
    <name evidence="10" type="ORF">TsocGM_00265</name>
</gene>
<keyword evidence="8" id="KW-1133">Transmembrane helix</keyword>
<dbReference type="GO" id="GO:0004673">
    <property type="term" value="F:protein histidine kinase activity"/>
    <property type="evidence" value="ECO:0007669"/>
    <property type="project" value="UniProtKB-EC"/>
</dbReference>
<dbReference type="InterPro" id="IPR036890">
    <property type="entry name" value="HATPase_C_sf"/>
</dbReference>
<dbReference type="RefSeq" id="WP_126723317.1">
    <property type="nucleotide sequence ID" value="NZ_RYZH01000001.1"/>
</dbReference>
<accession>A0A432MQC4</accession>
<dbReference type="OrthoDB" id="9785252at2"/>
<evidence type="ECO:0000259" key="9">
    <source>
        <dbReference type="PROSITE" id="PS50109"/>
    </source>
</evidence>
<dbReference type="AlphaFoldDB" id="A0A432MQC4"/>
<protein>
    <recommendedName>
        <fullName evidence="2">histidine kinase</fullName>
        <ecNumber evidence="2">2.7.13.3</ecNumber>
    </recommendedName>
</protein>
<keyword evidence="8" id="KW-0472">Membrane</keyword>
<dbReference type="InterPro" id="IPR005467">
    <property type="entry name" value="His_kinase_dom"/>
</dbReference>
<keyword evidence="3" id="KW-0808">Transferase</keyword>
<dbReference type="Proteomes" id="UP000280296">
    <property type="component" value="Unassembled WGS sequence"/>
</dbReference>
<keyword evidence="11" id="KW-1185">Reference proteome</keyword>
<evidence type="ECO:0000256" key="1">
    <source>
        <dbReference type="ARBA" id="ARBA00000085"/>
    </source>
</evidence>
<evidence type="ECO:0000313" key="10">
    <source>
        <dbReference type="EMBL" id="RUL89642.1"/>
    </source>
</evidence>
<evidence type="ECO:0000256" key="7">
    <source>
        <dbReference type="ARBA" id="ARBA00023012"/>
    </source>
</evidence>
<dbReference type="Pfam" id="PF02518">
    <property type="entry name" value="HATPase_c"/>
    <property type="match status" value="1"/>
</dbReference>
<evidence type="ECO:0000256" key="6">
    <source>
        <dbReference type="ARBA" id="ARBA00022840"/>
    </source>
</evidence>
<dbReference type="EMBL" id="RYZH01000001">
    <property type="protein sequence ID" value="RUL89642.1"/>
    <property type="molecule type" value="Genomic_DNA"/>
</dbReference>
<comment type="caution">
    <text evidence="10">The sequence shown here is derived from an EMBL/GenBank/DDBJ whole genome shotgun (WGS) entry which is preliminary data.</text>
</comment>
<reference evidence="10 11" key="2">
    <citation type="submission" date="2019-01" db="EMBL/GenBank/DDBJ databases">
        <title>Tautonia sociabilis, a novel thermotolerant planctomycete of Isosphaeraceae family, isolated from a 4000 m deep subterranean habitat.</title>
        <authorList>
            <person name="Kovaleva O.L."/>
            <person name="Elcheninov A.G."/>
            <person name="Van Heerden E."/>
            <person name="Toshchakov S.V."/>
            <person name="Novikov A."/>
            <person name="Bonch-Osmolovskaya E.A."/>
            <person name="Kublanov I.V."/>
        </authorList>
    </citation>
    <scope>NUCLEOTIDE SEQUENCE [LARGE SCALE GENOMIC DNA]</scope>
    <source>
        <strain evidence="10 11">GM2012</strain>
    </source>
</reference>
<comment type="catalytic activity">
    <reaction evidence="1">
        <text>ATP + protein L-histidine = ADP + protein N-phospho-L-histidine.</text>
        <dbReference type="EC" id="2.7.13.3"/>
    </reaction>
</comment>
<dbReference type="InterPro" id="IPR003594">
    <property type="entry name" value="HATPase_dom"/>
</dbReference>
<name>A0A432MQC4_9BACT</name>
<dbReference type="PROSITE" id="PS50109">
    <property type="entry name" value="HIS_KIN"/>
    <property type="match status" value="1"/>
</dbReference>
<evidence type="ECO:0000256" key="4">
    <source>
        <dbReference type="ARBA" id="ARBA00022741"/>
    </source>
</evidence>
<dbReference type="PRINTS" id="PR00344">
    <property type="entry name" value="BCTRLSENSOR"/>
</dbReference>
<evidence type="ECO:0000256" key="5">
    <source>
        <dbReference type="ARBA" id="ARBA00022777"/>
    </source>
</evidence>
<evidence type="ECO:0000256" key="2">
    <source>
        <dbReference type="ARBA" id="ARBA00012438"/>
    </source>
</evidence>
<reference evidence="10 11" key="1">
    <citation type="submission" date="2018-12" db="EMBL/GenBank/DDBJ databases">
        <authorList>
            <person name="Toschakov S.V."/>
        </authorList>
    </citation>
    <scope>NUCLEOTIDE SEQUENCE [LARGE SCALE GENOMIC DNA]</scope>
    <source>
        <strain evidence="10 11">GM2012</strain>
    </source>
</reference>
<keyword evidence="5" id="KW-0418">Kinase</keyword>
<keyword evidence="7" id="KW-0902">Two-component regulatory system</keyword>
<organism evidence="10 11">
    <name type="scientific">Tautonia sociabilis</name>
    <dbReference type="NCBI Taxonomy" id="2080755"/>
    <lineage>
        <taxon>Bacteria</taxon>
        <taxon>Pseudomonadati</taxon>
        <taxon>Planctomycetota</taxon>
        <taxon>Planctomycetia</taxon>
        <taxon>Isosphaerales</taxon>
        <taxon>Isosphaeraceae</taxon>
        <taxon>Tautonia</taxon>
    </lineage>
</organism>
<feature type="transmembrane region" description="Helical" evidence="8">
    <location>
        <begin position="188"/>
        <end position="208"/>
    </location>
</feature>
<dbReference type="PANTHER" id="PTHR43065">
    <property type="entry name" value="SENSOR HISTIDINE KINASE"/>
    <property type="match status" value="1"/>
</dbReference>
<feature type="transmembrane region" description="Helical" evidence="8">
    <location>
        <begin position="20"/>
        <end position="39"/>
    </location>
</feature>
<dbReference type="GO" id="GO:0005524">
    <property type="term" value="F:ATP binding"/>
    <property type="evidence" value="ECO:0007669"/>
    <property type="project" value="UniProtKB-KW"/>
</dbReference>
<feature type="domain" description="Histidine kinase" evidence="9">
    <location>
        <begin position="293"/>
        <end position="500"/>
    </location>
</feature>
<dbReference type="Gene3D" id="3.30.565.10">
    <property type="entry name" value="Histidine kinase-like ATPase, C-terminal domain"/>
    <property type="match status" value="1"/>
</dbReference>
<evidence type="ECO:0000313" key="11">
    <source>
        <dbReference type="Proteomes" id="UP000280296"/>
    </source>
</evidence>
<proteinExistence type="predicted"/>
<dbReference type="InterPro" id="IPR004358">
    <property type="entry name" value="Sig_transdc_His_kin-like_C"/>
</dbReference>
<sequence>MSLARRLIGAAERPMEILGAPGMIVGVVSVAALGFSLIVQAREYDLLRRTGRELSERAIEDWVRSTAVDEVGRTVVDYADSWRSAEGDSARVELLRGALAALGVAGERQDRRFAVVSVARLEVSRPGGAPVASWFSPAPAPPGIPEREHRFLLLDGGAEAPLVLIAGYRPGAMVEEALARLETSYRRLLLAVLGLSGYSLLCLGAMVVQARILSDRAARESAQVATLDLADRTCHELGNVVFVLANERRNLAEHLDQFELLLDRLPVAVRTALADAGLEPGAASRALRALDRRLAEEGLDPEVELRNGARIARDVARQIDVCSQYIALTVRELDGFLKQSTMPVEPTPTRVLEAIDEALTLLGPRIESAMAEVDRPGEGAEVVSVLADRRLLVHALVNLLKNALEATARAPAGDRPRIALSVEEAGAIVRIGVRDNGPGIPEGVAARVFEPGFSTKGRGRGRGLVIARDSIRSQGGTLRLVRSPAGEPGACFLIELPSAVGTRD</sequence>
<keyword evidence="4" id="KW-0547">Nucleotide-binding</keyword>
<dbReference type="EC" id="2.7.13.3" evidence="2"/>
<dbReference type="PANTHER" id="PTHR43065:SF46">
    <property type="entry name" value="C4-DICARBOXYLATE TRANSPORT SENSOR PROTEIN DCTB"/>
    <property type="match status" value="1"/>
</dbReference>
<evidence type="ECO:0000256" key="3">
    <source>
        <dbReference type="ARBA" id="ARBA00022679"/>
    </source>
</evidence>
<keyword evidence="8" id="KW-0812">Transmembrane</keyword>
<dbReference type="SUPFAM" id="SSF55874">
    <property type="entry name" value="ATPase domain of HSP90 chaperone/DNA topoisomerase II/histidine kinase"/>
    <property type="match status" value="1"/>
</dbReference>
<dbReference type="SMART" id="SM00387">
    <property type="entry name" value="HATPase_c"/>
    <property type="match status" value="1"/>
</dbReference>
<evidence type="ECO:0000256" key="8">
    <source>
        <dbReference type="SAM" id="Phobius"/>
    </source>
</evidence>